<dbReference type="PANTHER" id="PTHR23021:SF11">
    <property type="entry name" value="SERPENTINE RECEPTOR, CLASS T"/>
    <property type="match status" value="1"/>
</dbReference>
<evidence type="ECO:0000313" key="3">
    <source>
        <dbReference type="WBParaSite" id="Minc3s01657g25400"/>
    </source>
</evidence>
<dbReference type="PANTHER" id="PTHR23021">
    <property type="entry name" value="SERPENTINE RECEPTOR, CLASS T"/>
    <property type="match status" value="1"/>
</dbReference>
<dbReference type="WBParaSite" id="Minc3s01657g25400">
    <property type="protein sequence ID" value="Minc3s01657g25400"/>
    <property type="gene ID" value="Minc3s01657g25400"/>
</dbReference>
<reference evidence="3" key="1">
    <citation type="submission" date="2022-11" db="UniProtKB">
        <authorList>
            <consortium name="WormBaseParasite"/>
        </authorList>
    </citation>
    <scope>IDENTIFICATION</scope>
</reference>
<evidence type="ECO:0000256" key="1">
    <source>
        <dbReference type="SAM" id="Phobius"/>
    </source>
</evidence>
<dbReference type="Proteomes" id="UP000887563">
    <property type="component" value="Unplaced"/>
</dbReference>
<feature type="transmembrane region" description="Helical" evidence="1">
    <location>
        <begin position="52"/>
        <end position="75"/>
    </location>
</feature>
<dbReference type="InterPro" id="IPR019425">
    <property type="entry name" value="7TM_GPCR_serpentine_rcpt_Srt"/>
</dbReference>
<organism evidence="2 3">
    <name type="scientific">Meloidogyne incognita</name>
    <name type="common">Southern root-knot nematode worm</name>
    <name type="synonym">Oxyuris incognita</name>
    <dbReference type="NCBI Taxonomy" id="6306"/>
    <lineage>
        <taxon>Eukaryota</taxon>
        <taxon>Metazoa</taxon>
        <taxon>Ecdysozoa</taxon>
        <taxon>Nematoda</taxon>
        <taxon>Chromadorea</taxon>
        <taxon>Rhabditida</taxon>
        <taxon>Tylenchina</taxon>
        <taxon>Tylenchomorpha</taxon>
        <taxon>Tylenchoidea</taxon>
        <taxon>Meloidogynidae</taxon>
        <taxon>Meloidogyninae</taxon>
        <taxon>Meloidogyne</taxon>
        <taxon>Meloidogyne incognita group</taxon>
    </lineage>
</organism>
<keyword evidence="1" id="KW-1133">Transmembrane helix</keyword>
<feature type="transmembrane region" description="Helical" evidence="1">
    <location>
        <begin position="16"/>
        <end position="40"/>
    </location>
</feature>
<keyword evidence="1" id="KW-0472">Membrane</keyword>
<sequence length="99" mass="11002">MFSIWKLMAKSNSYKIMFVMGILDITAIIAVGFLTGYLGYFGYVFCSSPKSIYFVGAFGTFCWAAESMMDGILALNRCVEMWASELARKIFGGGEMIIT</sequence>
<dbReference type="Pfam" id="PF10321">
    <property type="entry name" value="7TM_GPCR_Srt"/>
    <property type="match status" value="1"/>
</dbReference>
<dbReference type="AlphaFoldDB" id="A0A914MFH2"/>
<keyword evidence="2" id="KW-1185">Reference proteome</keyword>
<name>A0A914MFH2_MELIC</name>
<keyword evidence="1" id="KW-0812">Transmembrane</keyword>
<proteinExistence type="predicted"/>
<evidence type="ECO:0000313" key="2">
    <source>
        <dbReference type="Proteomes" id="UP000887563"/>
    </source>
</evidence>
<accession>A0A914MFH2</accession>
<protein>
    <submittedName>
        <fullName evidence="3">Uncharacterized protein</fullName>
    </submittedName>
</protein>